<feature type="transmembrane region" description="Helical" evidence="7">
    <location>
        <begin position="46"/>
        <end position="67"/>
    </location>
</feature>
<protein>
    <recommendedName>
        <fullName evidence="8">Amino acid transporter transmembrane domain-containing protein</fullName>
    </recommendedName>
</protein>
<reference evidence="9 10" key="1">
    <citation type="journal article" date="2019" name="Genome Biol. Evol.">
        <title>Insights into the evolution of the New World diploid cottons (Gossypium, subgenus Houzingenia) based on genome sequencing.</title>
        <authorList>
            <person name="Grover C.E."/>
            <person name="Arick M.A. 2nd"/>
            <person name="Thrash A."/>
            <person name="Conover J.L."/>
            <person name="Sanders W.S."/>
            <person name="Peterson D.G."/>
            <person name="Frelichowski J.E."/>
            <person name="Scheffler J.A."/>
            <person name="Scheffler B.E."/>
            <person name="Wendel J.F."/>
        </authorList>
    </citation>
    <scope>NUCLEOTIDE SEQUENCE [LARGE SCALE GENOMIC DNA]</scope>
    <source>
        <strain evidence="9">0</strain>
        <tissue evidence="9">Leaf</tissue>
    </source>
</reference>
<dbReference type="OrthoDB" id="40134at2759"/>
<feature type="transmembrane region" description="Helical" evidence="7">
    <location>
        <begin position="413"/>
        <end position="433"/>
    </location>
</feature>
<keyword evidence="5 7" id="KW-1133">Transmembrane helix</keyword>
<evidence type="ECO:0000256" key="6">
    <source>
        <dbReference type="ARBA" id="ARBA00023136"/>
    </source>
</evidence>
<keyword evidence="3 7" id="KW-0812">Transmembrane</keyword>
<feature type="transmembrane region" description="Helical" evidence="7">
    <location>
        <begin position="73"/>
        <end position="98"/>
    </location>
</feature>
<sequence length="485" mass="53459">MATADPNFIHLSSPQKENGVSESPGQLDAGALFVLKSRGSWLHSGYHLTTSIVGPVIFSFPFALSLLGWAPGLLITTLQALITFYSYNLLSVILDHHAQLGKRQLRFRDMARDILGPRWGKYFVGPLQIAICYGAVIGCILLGGQSLKFIYLLYNPRGKMQLYQFITIFGTVPLFLAQIPSFHSLRHINLASLLLVLAYSACVVAGSIHIGNSRNAPNKDYSIKGSKENRILGAINGISIIATTYGCGIIPEIQATIAPPVKGKMFKGLCVCFGVIVSTYFSVAISGYWAFGNQSQPSILSNFMDENRPLLPSWFLLLTNIFTLMQLVTITVMVKNLPPMNHAPPSIMSQFNQEEIMSQIYLQPTNEVFEKWFANPKMDQFSARNVMPRLVLRSLSVIIGTTFAAMFPFFGDIMALFGAFGVIPLDFILPMVLYNLTFKPSRQSIVFWANTLIAVASSALVAMGALASVRQIILDAKTYNLFANV</sequence>
<name>A0A7J9HWW1_9ROSI</name>
<evidence type="ECO:0000256" key="1">
    <source>
        <dbReference type="ARBA" id="ARBA00004370"/>
    </source>
</evidence>
<dbReference type="GO" id="GO:0006865">
    <property type="term" value="P:amino acid transport"/>
    <property type="evidence" value="ECO:0007669"/>
    <property type="project" value="UniProtKB-KW"/>
</dbReference>
<feature type="transmembrane region" description="Helical" evidence="7">
    <location>
        <begin position="390"/>
        <end position="407"/>
    </location>
</feature>
<dbReference type="Pfam" id="PF01490">
    <property type="entry name" value="Aa_trans"/>
    <property type="match status" value="1"/>
</dbReference>
<keyword evidence="2" id="KW-0813">Transport</keyword>
<evidence type="ECO:0000256" key="3">
    <source>
        <dbReference type="ARBA" id="ARBA00022692"/>
    </source>
</evidence>
<feature type="transmembrane region" description="Helical" evidence="7">
    <location>
        <begin position="163"/>
        <end position="183"/>
    </location>
</feature>
<organism evidence="9 10">
    <name type="scientific">Gossypium harknessii</name>
    <dbReference type="NCBI Taxonomy" id="34285"/>
    <lineage>
        <taxon>Eukaryota</taxon>
        <taxon>Viridiplantae</taxon>
        <taxon>Streptophyta</taxon>
        <taxon>Embryophyta</taxon>
        <taxon>Tracheophyta</taxon>
        <taxon>Spermatophyta</taxon>
        <taxon>Magnoliopsida</taxon>
        <taxon>eudicotyledons</taxon>
        <taxon>Gunneridae</taxon>
        <taxon>Pentapetalae</taxon>
        <taxon>rosids</taxon>
        <taxon>malvids</taxon>
        <taxon>Malvales</taxon>
        <taxon>Malvaceae</taxon>
        <taxon>Malvoideae</taxon>
        <taxon>Gossypium</taxon>
    </lineage>
</organism>
<evidence type="ECO:0000256" key="2">
    <source>
        <dbReference type="ARBA" id="ARBA00022448"/>
    </source>
</evidence>
<dbReference type="Proteomes" id="UP000593560">
    <property type="component" value="Unassembled WGS sequence"/>
</dbReference>
<evidence type="ECO:0000259" key="8">
    <source>
        <dbReference type="Pfam" id="PF01490"/>
    </source>
</evidence>
<evidence type="ECO:0000256" key="4">
    <source>
        <dbReference type="ARBA" id="ARBA00022970"/>
    </source>
</evidence>
<evidence type="ECO:0000313" key="10">
    <source>
        <dbReference type="Proteomes" id="UP000593560"/>
    </source>
</evidence>
<dbReference type="GO" id="GO:0016020">
    <property type="term" value="C:membrane"/>
    <property type="evidence" value="ECO:0007669"/>
    <property type="project" value="UniProtKB-SubCell"/>
</dbReference>
<dbReference type="InterPro" id="IPR013057">
    <property type="entry name" value="AA_transpt_TM"/>
</dbReference>
<evidence type="ECO:0000256" key="5">
    <source>
        <dbReference type="ARBA" id="ARBA00022989"/>
    </source>
</evidence>
<feature type="transmembrane region" description="Helical" evidence="7">
    <location>
        <begin position="311"/>
        <end position="334"/>
    </location>
</feature>
<keyword evidence="10" id="KW-1185">Reference proteome</keyword>
<feature type="transmembrane region" description="Helical" evidence="7">
    <location>
        <begin position="231"/>
        <end position="253"/>
    </location>
</feature>
<dbReference type="PANTHER" id="PTHR48017">
    <property type="entry name" value="OS05G0424000 PROTEIN-RELATED"/>
    <property type="match status" value="1"/>
</dbReference>
<dbReference type="EMBL" id="JABFAD010000012">
    <property type="protein sequence ID" value="MBA0814163.1"/>
    <property type="molecule type" value="Genomic_DNA"/>
</dbReference>
<feature type="transmembrane region" description="Helical" evidence="7">
    <location>
        <begin position="190"/>
        <end position="211"/>
    </location>
</feature>
<comment type="subcellular location">
    <subcellularLocation>
        <location evidence="1">Membrane</location>
    </subcellularLocation>
</comment>
<evidence type="ECO:0000256" key="7">
    <source>
        <dbReference type="SAM" id="Phobius"/>
    </source>
</evidence>
<accession>A0A7J9HWW1</accession>
<dbReference type="AlphaFoldDB" id="A0A7J9HWW1"/>
<feature type="transmembrane region" description="Helical" evidence="7">
    <location>
        <begin position="119"/>
        <end position="143"/>
    </location>
</feature>
<keyword evidence="6 7" id="KW-0472">Membrane</keyword>
<feature type="transmembrane region" description="Helical" evidence="7">
    <location>
        <begin position="265"/>
        <end position="291"/>
    </location>
</feature>
<proteinExistence type="predicted"/>
<keyword evidence="4" id="KW-0029">Amino-acid transport</keyword>
<comment type="caution">
    <text evidence="9">The sequence shown here is derived from an EMBL/GenBank/DDBJ whole genome shotgun (WGS) entry which is preliminary data.</text>
</comment>
<gene>
    <name evidence="9" type="ORF">Gohar_020008</name>
</gene>
<evidence type="ECO:0000313" key="9">
    <source>
        <dbReference type="EMBL" id="MBA0814163.1"/>
    </source>
</evidence>
<feature type="transmembrane region" description="Helical" evidence="7">
    <location>
        <begin position="445"/>
        <end position="467"/>
    </location>
</feature>
<feature type="domain" description="Amino acid transporter transmembrane" evidence="8">
    <location>
        <begin position="38"/>
        <end position="465"/>
    </location>
</feature>